<dbReference type="InterPro" id="IPR011991">
    <property type="entry name" value="ArsR-like_HTH"/>
</dbReference>
<protein>
    <recommendedName>
        <fullName evidence="3">HTH arsR-type domain-containing protein</fullName>
    </recommendedName>
</protein>
<evidence type="ECO:0000313" key="2">
    <source>
        <dbReference type="Proteomes" id="UP000178742"/>
    </source>
</evidence>
<dbReference type="InterPro" id="IPR036390">
    <property type="entry name" value="WH_DNA-bd_sf"/>
</dbReference>
<dbReference type="STRING" id="1798676.A3B90_01555"/>
<comment type="caution">
    <text evidence="1">The sequence shown here is derived from an EMBL/GenBank/DDBJ whole genome shotgun (WGS) entry which is preliminary data.</text>
</comment>
<dbReference type="CDD" id="cd00090">
    <property type="entry name" value="HTH_ARSR"/>
    <property type="match status" value="1"/>
</dbReference>
<evidence type="ECO:0000313" key="1">
    <source>
        <dbReference type="EMBL" id="OGH67114.1"/>
    </source>
</evidence>
<dbReference type="Gene3D" id="1.10.10.10">
    <property type="entry name" value="Winged helix-like DNA-binding domain superfamily/Winged helix DNA-binding domain"/>
    <property type="match status" value="1"/>
</dbReference>
<evidence type="ECO:0008006" key="3">
    <source>
        <dbReference type="Google" id="ProtNLM"/>
    </source>
</evidence>
<dbReference type="InterPro" id="IPR036388">
    <property type="entry name" value="WH-like_DNA-bd_sf"/>
</dbReference>
<dbReference type="SUPFAM" id="SSF46785">
    <property type="entry name" value="Winged helix' DNA-binding domain"/>
    <property type="match status" value="1"/>
</dbReference>
<dbReference type="EMBL" id="MFPX01000006">
    <property type="protein sequence ID" value="OGH67114.1"/>
    <property type="molecule type" value="Genomic_DNA"/>
</dbReference>
<sequence length="195" mass="23016">MLEYLFGSKTRVRLLRLFFAAPEKMYFVRELTRILDVQINAVRRELELLQEAGIVEEVKVPDAPGEAQSVKKYYRLSQGSLIFPELQALLYKEKLLNEHNFIEELKEKNPGIKMLVLSGHFTDDDKAPTDMLIVGDVRESSVTKLIEQFEHDHRVSFRYTFMKEQEFLDRRHIMDKFLFTLFESKIIKAVDELKK</sequence>
<organism evidence="1 2">
    <name type="scientific">Candidatus Magasanikbacteria bacterium RIFCSPHIGHO2_02_FULL_41_13</name>
    <dbReference type="NCBI Taxonomy" id="1798676"/>
    <lineage>
        <taxon>Bacteria</taxon>
        <taxon>Candidatus Magasanikiibacteriota</taxon>
    </lineage>
</organism>
<dbReference type="AlphaFoldDB" id="A0A1F6M645"/>
<accession>A0A1F6M645</accession>
<proteinExistence type="predicted"/>
<dbReference type="Proteomes" id="UP000178742">
    <property type="component" value="Unassembled WGS sequence"/>
</dbReference>
<gene>
    <name evidence="1" type="ORF">A3B90_01555</name>
</gene>
<name>A0A1F6M645_9BACT</name>
<reference evidence="1 2" key="1">
    <citation type="journal article" date="2016" name="Nat. Commun.">
        <title>Thousands of microbial genomes shed light on interconnected biogeochemical processes in an aquifer system.</title>
        <authorList>
            <person name="Anantharaman K."/>
            <person name="Brown C.T."/>
            <person name="Hug L.A."/>
            <person name="Sharon I."/>
            <person name="Castelle C.J."/>
            <person name="Probst A.J."/>
            <person name="Thomas B.C."/>
            <person name="Singh A."/>
            <person name="Wilkins M.J."/>
            <person name="Karaoz U."/>
            <person name="Brodie E.L."/>
            <person name="Williams K.H."/>
            <person name="Hubbard S.S."/>
            <person name="Banfield J.F."/>
        </authorList>
    </citation>
    <scope>NUCLEOTIDE SEQUENCE [LARGE SCALE GENOMIC DNA]</scope>
</reference>